<feature type="domain" description="Protein kinase" evidence="6">
    <location>
        <begin position="7"/>
        <end position="335"/>
    </location>
</feature>
<name>A0ABP0DIY3_9PEZI</name>
<dbReference type="InterPro" id="IPR008271">
    <property type="entry name" value="Ser/Thr_kinase_AS"/>
</dbReference>
<feature type="region of interest" description="Disordered" evidence="5">
    <location>
        <begin position="703"/>
        <end position="722"/>
    </location>
</feature>
<dbReference type="SUPFAM" id="SSF56112">
    <property type="entry name" value="Protein kinase-like (PK-like)"/>
    <property type="match status" value="1"/>
</dbReference>
<evidence type="ECO:0000256" key="1">
    <source>
        <dbReference type="ARBA" id="ARBA00022527"/>
    </source>
</evidence>
<feature type="region of interest" description="Disordered" evidence="5">
    <location>
        <begin position="346"/>
        <end position="372"/>
    </location>
</feature>
<dbReference type="Gene3D" id="1.10.510.10">
    <property type="entry name" value="Transferase(Phosphotransferase) domain 1"/>
    <property type="match status" value="1"/>
</dbReference>
<comment type="caution">
    <text evidence="7">The sequence shown here is derived from an EMBL/GenBank/DDBJ whole genome shotgun (WGS) entry which is preliminary data.</text>
</comment>
<dbReference type="InterPro" id="IPR050117">
    <property type="entry name" value="MAPK"/>
</dbReference>
<reference evidence="7 8" key="1">
    <citation type="submission" date="2024-01" db="EMBL/GenBank/DDBJ databases">
        <authorList>
            <person name="Allen C."/>
            <person name="Tagirdzhanova G."/>
        </authorList>
    </citation>
    <scope>NUCLEOTIDE SEQUENCE [LARGE SCALE GENOMIC DNA]</scope>
    <source>
        <strain evidence="7 8">CBS 119000</strain>
    </source>
</reference>
<keyword evidence="3 4" id="KW-0067">ATP-binding</keyword>
<dbReference type="CDD" id="cd07830">
    <property type="entry name" value="STKc_MAK_like"/>
    <property type="match status" value="1"/>
</dbReference>
<feature type="binding site" evidence="4">
    <location>
        <position position="43"/>
    </location>
    <ligand>
        <name>ATP</name>
        <dbReference type="ChEBI" id="CHEBI:30616"/>
    </ligand>
</feature>
<dbReference type="InterPro" id="IPR000719">
    <property type="entry name" value="Prot_kinase_dom"/>
</dbReference>
<organism evidence="7 8">
    <name type="scientific">Sporothrix epigloea</name>
    <dbReference type="NCBI Taxonomy" id="1892477"/>
    <lineage>
        <taxon>Eukaryota</taxon>
        <taxon>Fungi</taxon>
        <taxon>Dikarya</taxon>
        <taxon>Ascomycota</taxon>
        <taxon>Pezizomycotina</taxon>
        <taxon>Sordariomycetes</taxon>
        <taxon>Sordariomycetidae</taxon>
        <taxon>Ophiostomatales</taxon>
        <taxon>Ophiostomataceae</taxon>
        <taxon>Sporothrix</taxon>
    </lineage>
</organism>
<dbReference type="SMART" id="SM00220">
    <property type="entry name" value="S_TKc"/>
    <property type="match status" value="1"/>
</dbReference>
<evidence type="ECO:0000313" key="8">
    <source>
        <dbReference type="Proteomes" id="UP001642502"/>
    </source>
</evidence>
<dbReference type="Proteomes" id="UP001642502">
    <property type="component" value="Unassembled WGS sequence"/>
</dbReference>
<keyword evidence="7" id="KW-0808">Transferase</keyword>
<proteinExistence type="predicted"/>
<dbReference type="PROSITE" id="PS00108">
    <property type="entry name" value="PROTEIN_KINASE_ST"/>
    <property type="match status" value="1"/>
</dbReference>
<accession>A0ABP0DIY3</accession>
<evidence type="ECO:0000313" key="7">
    <source>
        <dbReference type="EMBL" id="CAK7267596.1"/>
    </source>
</evidence>
<dbReference type="Pfam" id="PF00069">
    <property type="entry name" value="Pkinase"/>
    <property type="match status" value="1"/>
</dbReference>
<feature type="compositionally biased region" description="Basic and acidic residues" evidence="5">
    <location>
        <begin position="355"/>
        <end position="364"/>
    </location>
</feature>
<dbReference type="Gene3D" id="3.30.200.20">
    <property type="entry name" value="Phosphorylase Kinase, domain 1"/>
    <property type="match status" value="1"/>
</dbReference>
<keyword evidence="7" id="KW-0418">Kinase</keyword>
<dbReference type="GO" id="GO:0004674">
    <property type="term" value="F:protein serine/threonine kinase activity"/>
    <property type="evidence" value="ECO:0007669"/>
    <property type="project" value="UniProtKB-KW"/>
</dbReference>
<evidence type="ECO:0000256" key="5">
    <source>
        <dbReference type="SAM" id="MobiDB-lite"/>
    </source>
</evidence>
<gene>
    <name evidence="7" type="primary">IME2</name>
    <name evidence="7" type="ORF">SEPCBS119000_002630</name>
</gene>
<keyword evidence="1 7" id="KW-0723">Serine/threonine-protein kinase</keyword>
<dbReference type="PROSITE" id="PS00107">
    <property type="entry name" value="PROTEIN_KINASE_ATP"/>
    <property type="match status" value="1"/>
</dbReference>
<dbReference type="InterPro" id="IPR011009">
    <property type="entry name" value="Kinase-like_dom_sf"/>
</dbReference>
<dbReference type="InterPro" id="IPR017441">
    <property type="entry name" value="Protein_kinase_ATP_BS"/>
</dbReference>
<dbReference type="PANTHER" id="PTHR24055">
    <property type="entry name" value="MITOGEN-ACTIVATED PROTEIN KINASE"/>
    <property type="match status" value="1"/>
</dbReference>
<evidence type="ECO:0000256" key="2">
    <source>
        <dbReference type="ARBA" id="ARBA00022741"/>
    </source>
</evidence>
<dbReference type="EC" id="2.7.11.1" evidence="7"/>
<sequence length="863" mass="94348">MALEERFEVLKEIGDGSFGSVVLARVKGAGSNVARRGTVIAIKTMKKTFQSFTPCLELREVVFLRTLPPHQHLVPALDIFLDPFSKKLHICMEFMEGNLYQLMKARDHKCLDNASVKSILFQIMQGLEHIHAHSFFHRDIKPENILVTSSGHQETSNSFRRYSSLVTPPSTPPSYAVKIADFGLARETHSKLPYTTYVSTRWYRAPEVLLRAGEYSAPVDIWAVGAMAVEVATLKPLFPGVNEVDQLWRVCEIMGSPGNWYNKAGHRVGGGEWREGSRLAGKLGFSFPKMAPHAMDTILKSPQWPASLSHFVTWCLMWDPKTRPTSTQALAHDYFTDAVDPLRPKSSASRVLGRKQSDLGRSSKDSSSTTSTKSSWFRKSLIGRSEPIIEPVSTVYKDPATTSAPISSMLVSPLIATNGVLPTTTQATGPSQAHVPARVPVPSQAPVAAPAVSHQAASRPIPEQHFSAEAVLPKIRPAAAKRTTWNNGPSNVAPMPILPTVRPISPMPDAVTAQAHDRTPMYNDAYANAAGRLDEKAPRKIGRQLSVASTTNHYVDLHRQQAEQALNGNTTLVSPPSAHKESFFSHLRKRARRFSGRYQTPISPAYDEVEAQAGCGPWASNRSSVVIEQQAQVTHMPMAVPIQSIPAAPRDSFNEPLEKLPQAGNRQSFAGETNGGYLSSVPAHHSTSNLALSTTTNNSVGVPLGGATSLKRHHSLPQQHPRSVDNLLLAARSGGGPISSRTRRAQATQGVYQYDAPDEEEELLDEALNLTPRPINRLEQDGKPVLRQSASTTAISNPYPTPSPSANGLNMLFGDSNEVATPKAFDLNKSEDYKWPTPPYDKHDDNDWAASASASIWAASNRF</sequence>
<dbReference type="EMBL" id="CAWUON010000029">
    <property type="protein sequence ID" value="CAK7267596.1"/>
    <property type="molecule type" value="Genomic_DNA"/>
</dbReference>
<dbReference type="PROSITE" id="PS50011">
    <property type="entry name" value="PROTEIN_KINASE_DOM"/>
    <property type="match status" value="1"/>
</dbReference>
<evidence type="ECO:0000259" key="6">
    <source>
        <dbReference type="PROSITE" id="PS50011"/>
    </source>
</evidence>
<evidence type="ECO:0000256" key="3">
    <source>
        <dbReference type="ARBA" id="ARBA00022840"/>
    </source>
</evidence>
<evidence type="ECO:0000256" key="4">
    <source>
        <dbReference type="PROSITE-ProRule" id="PRU10141"/>
    </source>
</evidence>
<keyword evidence="2 4" id="KW-0547">Nucleotide-binding</keyword>
<protein>
    <submittedName>
        <fullName evidence="7">Serine/threonine protein kinase</fullName>
        <ecNumber evidence="7">2.7.11.1</ecNumber>
    </submittedName>
</protein>
<keyword evidence="8" id="KW-1185">Reference proteome</keyword>